<dbReference type="SUPFAM" id="SSF54236">
    <property type="entry name" value="Ubiquitin-like"/>
    <property type="match status" value="1"/>
</dbReference>
<keyword evidence="2 7" id="KW-0812">Transmembrane</keyword>
<evidence type="ECO:0000259" key="8">
    <source>
        <dbReference type="PROSITE" id="PS50053"/>
    </source>
</evidence>
<evidence type="ECO:0000256" key="1">
    <source>
        <dbReference type="ARBA" id="ARBA00004370"/>
    </source>
</evidence>
<evidence type="ECO:0000313" key="10">
    <source>
        <dbReference type="Proteomes" id="UP000198287"/>
    </source>
</evidence>
<accession>A0A226F093</accession>
<dbReference type="Pfam" id="PF00240">
    <property type="entry name" value="ubiquitin"/>
    <property type="match status" value="1"/>
</dbReference>
<keyword evidence="10" id="KW-1185">Reference proteome</keyword>
<feature type="region of interest" description="Disordered" evidence="6">
    <location>
        <begin position="234"/>
        <end position="265"/>
    </location>
</feature>
<keyword evidence="5" id="KW-0834">Unfolded protein response</keyword>
<dbReference type="GO" id="GO:0030968">
    <property type="term" value="P:endoplasmic reticulum unfolded protein response"/>
    <property type="evidence" value="ECO:0007669"/>
    <property type="project" value="TreeGrafter"/>
</dbReference>
<dbReference type="PANTHER" id="PTHR12943">
    <property type="entry name" value="HOMOCYSTEINE-RESPONSIVE ENDOPLASMIC RETICULUM-RESIDENT UNIQUITIN-LIKE DOMAIN HERPUD PROTEIN FAMILY MEMBER"/>
    <property type="match status" value="1"/>
</dbReference>
<dbReference type="InterPro" id="IPR029071">
    <property type="entry name" value="Ubiquitin-like_domsf"/>
</dbReference>
<feature type="compositionally biased region" description="Pro residues" evidence="6">
    <location>
        <begin position="247"/>
        <end position="261"/>
    </location>
</feature>
<sequence length="430" mass="47425">MLNTEGPTDGPLPNVDTMGAAALGSGEQQVLLRVKSANHPIGEDLEFRANYSFTVLQVKETIQRLSNHHPEVKDQRLIYSGHLLDDGQLLREVLTVKTGTPLDPQQPVTFHLATTSKYIFSTSSNGAKNGGVNNKGEVGSQQHPLQQNHQQQQTYMFNNPFLVGGVAPPLAQYNITNQFGQFGVGGAGHSGFYPDTAALHAAYVEQMTAYVNHWNQWYMLQYGQAYQMPPSQQPPVIDPQNFYNNQAPPPPQHQQQPPVPQQPAGVRENVHVAAAREADNEENQRDLLDWMYTFSRVILIFSVVYFYSSFSRFFLVVLFTALVMILQRRNGRPVVAEQARAAAGAPEANPPQAPREDGGRDGVVEQGQEREGVATPEGAVGDEGVVTPPTTDTPEIPPAIVPPQRNLGDIAWTFLTTFFTSLIPETYQNN</sequence>
<comment type="subcellular location">
    <subcellularLocation>
        <location evidence="1">Membrane</location>
    </subcellularLocation>
</comment>
<comment type="caution">
    <text evidence="9">The sequence shown here is derived from an EMBL/GenBank/DDBJ whole genome shotgun (WGS) entry which is preliminary data.</text>
</comment>
<gene>
    <name evidence="9" type="ORF">Fcan01_03594</name>
</gene>
<keyword evidence="4 7" id="KW-0472">Membrane</keyword>
<protein>
    <submittedName>
        <fullName evidence="9">Homocysteine-responsive endoplasmic reticulum-resident ubiquitin-like domain member 2 protein</fullName>
    </submittedName>
</protein>
<dbReference type="PROSITE" id="PS50053">
    <property type="entry name" value="UBIQUITIN_2"/>
    <property type="match status" value="1"/>
</dbReference>
<evidence type="ECO:0000256" key="4">
    <source>
        <dbReference type="ARBA" id="ARBA00023136"/>
    </source>
</evidence>
<dbReference type="STRING" id="158441.A0A226F093"/>
<keyword evidence="3 7" id="KW-1133">Transmembrane helix</keyword>
<evidence type="ECO:0000313" key="9">
    <source>
        <dbReference type="EMBL" id="OXA62551.1"/>
    </source>
</evidence>
<feature type="domain" description="Ubiquitin-like" evidence="8">
    <location>
        <begin position="30"/>
        <end position="92"/>
    </location>
</feature>
<feature type="region of interest" description="Disordered" evidence="6">
    <location>
        <begin position="337"/>
        <end position="402"/>
    </location>
</feature>
<dbReference type="OMA" id="MEADLHH"/>
<dbReference type="InterPro" id="IPR039751">
    <property type="entry name" value="HERPUD1/2"/>
</dbReference>
<evidence type="ECO:0000256" key="6">
    <source>
        <dbReference type="SAM" id="MobiDB-lite"/>
    </source>
</evidence>
<dbReference type="EMBL" id="LNIX01000001">
    <property type="protein sequence ID" value="OXA62551.1"/>
    <property type="molecule type" value="Genomic_DNA"/>
</dbReference>
<evidence type="ECO:0000256" key="5">
    <source>
        <dbReference type="ARBA" id="ARBA00023230"/>
    </source>
</evidence>
<feature type="compositionally biased region" description="Basic and acidic residues" evidence="6">
    <location>
        <begin position="354"/>
        <end position="372"/>
    </location>
</feature>
<proteinExistence type="predicted"/>
<evidence type="ECO:0000256" key="7">
    <source>
        <dbReference type="SAM" id="Phobius"/>
    </source>
</evidence>
<feature type="compositionally biased region" description="Low complexity" evidence="6">
    <location>
        <begin position="337"/>
        <end position="347"/>
    </location>
</feature>
<dbReference type="GO" id="GO:0016020">
    <property type="term" value="C:membrane"/>
    <property type="evidence" value="ECO:0007669"/>
    <property type="project" value="UniProtKB-SubCell"/>
</dbReference>
<dbReference type="Proteomes" id="UP000198287">
    <property type="component" value="Unassembled WGS sequence"/>
</dbReference>
<dbReference type="OrthoDB" id="21589at2759"/>
<reference evidence="9 10" key="1">
    <citation type="submission" date="2015-12" db="EMBL/GenBank/DDBJ databases">
        <title>The genome of Folsomia candida.</title>
        <authorList>
            <person name="Faddeeva A."/>
            <person name="Derks M.F."/>
            <person name="Anvar Y."/>
            <person name="Smit S."/>
            <person name="Van Straalen N."/>
            <person name="Roelofs D."/>
        </authorList>
    </citation>
    <scope>NUCLEOTIDE SEQUENCE [LARGE SCALE GENOMIC DNA]</scope>
    <source>
        <strain evidence="9 10">VU population</strain>
        <tissue evidence="9">Whole body</tissue>
    </source>
</reference>
<feature type="transmembrane region" description="Helical" evidence="7">
    <location>
        <begin position="304"/>
        <end position="326"/>
    </location>
</feature>
<dbReference type="PANTHER" id="PTHR12943:SF27">
    <property type="entry name" value="HOMOCYSTEINE-INDUCED ENDOPLASMIC RETICULUM PROTEIN, ISOFORM A"/>
    <property type="match status" value="1"/>
</dbReference>
<name>A0A226F093_FOLCA</name>
<evidence type="ECO:0000256" key="2">
    <source>
        <dbReference type="ARBA" id="ARBA00022692"/>
    </source>
</evidence>
<dbReference type="Gene3D" id="3.10.20.90">
    <property type="entry name" value="Phosphatidylinositol 3-kinase Catalytic Subunit, Chain A, domain 1"/>
    <property type="match status" value="1"/>
</dbReference>
<dbReference type="InterPro" id="IPR000626">
    <property type="entry name" value="Ubiquitin-like_dom"/>
</dbReference>
<organism evidence="9 10">
    <name type="scientific">Folsomia candida</name>
    <name type="common">Springtail</name>
    <dbReference type="NCBI Taxonomy" id="158441"/>
    <lineage>
        <taxon>Eukaryota</taxon>
        <taxon>Metazoa</taxon>
        <taxon>Ecdysozoa</taxon>
        <taxon>Arthropoda</taxon>
        <taxon>Hexapoda</taxon>
        <taxon>Collembola</taxon>
        <taxon>Entomobryomorpha</taxon>
        <taxon>Isotomoidea</taxon>
        <taxon>Isotomidae</taxon>
        <taxon>Proisotominae</taxon>
        <taxon>Folsomia</taxon>
    </lineage>
</organism>
<dbReference type="AlphaFoldDB" id="A0A226F093"/>
<evidence type="ECO:0000256" key="3">
    <source>
        <dbReference type="ARBA" id="ARBA00022989"/>
    </source>
</evidence>